<accession>A0A949JB91</accession>
<evidence type="ECO:0000256" key="3">
    <source>
        <dbReference type="ARBA" id="ARBA00022801"/>
    </source>
</evidence>
<keyword evidence="3 5" id="KW-0378">Hydrolase</keyword>
<dbReference type="InterPro" id="IPR000209">
    <property type="entry name" value="Peptidase_S8/S53_dom"/>
</dbReference>
<dbReference type="InterPro" id="IPR036852">
    <property type="entry name" value="Peptidase_S8/S53_dom_sf"/>
</dbReference>
<name>A0A949JB91_9ACTN</name>
<dbReference type="RefSeq" id="WP_211041283.1">
    <property type="nucleotide sequence ID" value="NZ_JAELVF020000001.1"/>
</dbReference>
<dbReference type="PROSITE" id="PS51892">
    <property type="entry name" value="SUBTILASE"/>
    <property type="match status" value="1"/>
</dbReference>
<evidence type="ECO:0000256" key="1">
    <source>
        <dbReference type="ARBA" id="ARBA00011073"/>
    </source>
</evidence>
<keyword evidence="4 5" id="KW-0720">Serine protease</keyword>
<dbReference type="GO" id="GO:0006508">
    <property type="term" value="P:proteolysis"/>
    <property type="evidence" value="ECO:0007669"/>
    <property type="project" value="UniProtKB-KW"/>
</dbReference>
<protein>
    <submittedName>
        <fullName evidence="9">S8 family serine peptidase</fullName>
    </submittedName>
</protein>
<keyword evidence="2 5" id="KW-0645">Protease</keyword>
<evidence type="ECO:0000256" key="4">
    <source>
        <dbReference type="ARBA" id="ARBA00022825"/>
    </source>
</evidence>
<dbReference type="Gene3D" id="3.40.50.200">
    <property type="entry name" value="Peptidase S8/S53 domain"/>
    <property type="match status" value="1"/>
</dbReference>
<dbReference type="InterPro" id="IPR015500">
    <property type="entry name" value="Peptidase_S8_subtilisin-rel"/>
</dbReference>
<evidence type="ECO:0000313" key="10">
    <source>
        <dbReference type="Proteomes" id="UP000694501"/>
    </source>
</evidence>
<comment type="caution">
    <text evidence="9">The sequence shown here is derived from an EMBL/GenBank/DDBJ whole genome shotgun (WGS) entry which is preliminary data.</text>
</comment>
<evidence type="ECO:0000256" key="5">
    <source>
        <dbReference type="PROSITE-ProRule" id="PRU01240"/>
    </source>
</evidence>
<evidence type="ECO:0000256" key="7">
    <source>
        <dbReference type="SAM" id="Phobius"/>
    </source>
</evidence>
<feature type="active site" description="Charge relay system" evidence="5">
    <location>
        <position position="54"/>
    </location>
</feature>
<comment type="similarity">
    <text evidence="1 5">Belongs to the peptidase S8 family.</text>
</comment>
<evidence type="ECO:0000256" key="2">
    <source>
        <dbReference type="ARBA" id="ARBA00022670"/>
    </source>
</evidence>
<feature type="active site" description="Charge relay system" evidence="5">
    <location>
        <position position="214"/>
    </location>
</feature>
<proteinExistence type="inferred from homology"/>
<dbReference type="Pfam" id="PF00082">
    <property type="entry name" value="Peptidase_S8"/>
    <property type="match status" value="1"/>
</dbReference>
<dbReference type="PANTHER" id="PTHR43806">
    <property type="entry name" value="PEPTIDASE S8"/>
    <property type="match status" value="1"/>
</dbReference>
<dbReference type="Proteomes" id="UP000694501">
    <property type="component" value="Unassembled WGS sequence"/>
</dbReference>
<sequence length="373" mass="38344">MQAEEMWKVSQGEGVTVAVIDLGIDSTVPELKGRMIPGKSYTRGDENARDAGQHGTSMAALIAGSGADSGIQGLAPKSRILPLTINEDDLSMARGGSIPRAIDYALEKQAKVINISLATQLWENVPRGTQEAIHRAQRAGALVFAGSGNDGMESNATSYPAAIPGVIAIGATDKEGKPAKFSSSGDHLALAAPGAKILMRCKKNTTTCPSNGTSAATALVSASAALIWAKYPEWTNNQVLRALIQTAGRPGATADDPPNTRIGYGAVRPRLVLEGKADPGDPDKHPTFSKYYASLDAKSPQPEASSQLSSPGSDASAGSESASDTSSGTATGNSGDDSNSTPLLIGGGLAATALLVGGGVYLHTRRRSHGNRL</sequence>
<feature type="region of interest" description="Disordered" evidence="6">
    <location>
        <begin position="299"/>
        <end position="339"/>
    </location>
</feature>
<reference evidence="9" key="1">
    <citation type="submission" date="2021-06" db="EMBL/GenBank/DDBJ databases">
        <title>Sequencing of actinobacteria type strains.</title>
        <authorList>
            <person name="Nguyen G.-S."/>
            <person name="Wentzel A."/>
        </authorList>
    </citation>
    <scope>NUCLEOTIDE SEQUENCE</scope>
    <source>
        <strain evidence="9">P38-E01</strain>
    </source>
</reference>
<feature type="transmembrane region" description="Helical" evidence="7">
    <location>
        <begin position="343"/>
        <end position="362"/>
    </location>
</feature>
<feature type="domain" description="Peptidase S8/S53" evidence="8">
    <location>
        <begin position="12"/>
        <end position="265"/>
    </location>
</feature>
<evidence type="ECO:0000313" key="9">
    <source>
        <dbReference type="EMBL" id="MBU7596591.1"/>
    </source>
</evidence>
<feature type="active site" description="Charge relay system" evidence="5">
    <location>
        <position position="21"/>
    </location>
</feature>
<keyword evidence="10" id="KW-1185">Reference proteome</keyword>
<keyword evidence="7" id="KW-0812">Transmembrane</keyword>
<dbReference type="GO" id="GO:0004252">
    <property type="term" value="F:serine-type endopeptidase activity"/>
    <property type="evidence" value="ECO:0007669"/>
    <property type="project" value="UniProtKB-UniRule"/>
</dbReference>
<dbReference type="AlphaFoldDB" id="A0A949JB91"/>
<dbReference type="SUPFAM" id="SSF52743">
    <property type="entry name" value="Subtilisin-like"/>
    <property type="match status" value="1"/>
</dbReference>
<keyword evidence="7" id="KW-1133">Transmembrane helix</keyword>
<feature type="compositionally biased region" description="Low complexity" evidence="6">
    <location>
        <begin position="309"/>
        <end position="338"/>
    </location>
</feature>
<dbReference type="InterPro" id="IPR050131">
    <property type="entry name" value="Peptidase_S8_subtilisin-like"/>
</dbReference>
<organism evidence="9 10">
    <name type="scientific">Streptomyces tardus</name>
    <dbReference type="NCBI Taxonomy" id="2780544"/>
    <lineage>
        <taxon>Bacteria</taxon>
        <taxon>Bacillati</taxon>
        <taxon>Actinomycetota</taxon>
        <taxon>Actinomycetes</taxon>
        <taxon>Kitasatosporales</taxon>
        <taxon>Streptomycetaceae</taxon>
        <taxon>Streptomyces</taxon>
    </lineage>
</organism>
<evidence type="ECO:0000256" key="6">
    <source>
        <dbReference type="SAM" id="MobiDB-lite"/>
    </source>
</evidence>
<evidence type="ECO:0000259" key="8">
    <source>
        <dbReference type="Pfam" id="PF00082"/>
    </source>
</evidence>
<dbReference type="PANTHER" id="PTHR43806:SF11">
    <property type="entry name" value="CEREVISIN-RELATED"/>
    <property type="match status" value="1"/>
</dbReference>
<dbReference type="EMBL" id="JAELVF020000001">
    <property type="protein sequence ID" value="MBU7596591.1"/>
    <property type="molecule type" value="Genomic_DNA"/>
</dbReference>
<keyword evidence="7" id="KW-0472">Membrane</keyword>
<gene>
    <name evidence="9" type="ORF">JGS22_002795</name>
</gene>
<dbReference type="PRINTS" id="PR00723">
    <property type="entry name" value="SUBTILISIN"/>
</dbReference>